<dbReference type="PANTHER" id="PTHR38795">
    <property type="entry name" value="DUF6604 DOMAIN-CONTAINING PROTEIN"/>
    <property type="match status" value="1"/>
</dbReference>
<dbReference type="KEGG" id="psco:LY89DRAFT_728758"/>
<dbReference type="STRING" id="149040.A0A194XR25"/>
<feature type="domain" description="DUF6604" evidence="1">
    <location>
        <begin position="9"/>
        <end position="117"/>
    </location>
</feature>
<name>A0A194XR25_MOLSC</name>
<evidence type="ECO:0000313" key="2">
    <source>
        <dbReference type="EMBL" id="KUJ22638.1"/>
    </source>
</evidence>
<protein>
    <recommendedName>
        <fullName evidence="1">DUF6604 domain-containing protein</fullName>
    </recommendedName>
</protein>
<reference evidence="2 3" key="1">
    <citation type="submission" date="2015-10" db="EMBL/GenBank/DDBJ databases">
        <title>Full genome of DAOMC 229536 Phialocephala scopiformis, a fungal endophyte of spruce producing the potent anti-insectan compound rugulosin.</title>
        <authorList>
            <consortium name="DOE Joint Genome Institute"/>
            <person name="Walker A.K."/>
            <person name="Frasz S.L."/>
            <person name="Seifert K.A."/>
            <person name="Miller J.D."/>
            <person name="Mondo S.J."/>
            <person name="Labutti K."/>
            <person name="Lipzen A."/>
            <person name="Dockter R."/>
            <person name="Kennedy M."/>
            <person name="Grigoriev I.V."/>
            <person name="Spatafora J.W."/>
        </authorList>
    </citation>
    <scope>NUCLEOTIDE SEQUENCE [LARGE SCALE GENOMIC DNA]</scope>
    <source>
        <strain evidence="2 3">CBS 120377</strain>
    </source>
</reference>
<sequence>MWGCFLAQEASTPMTEDKLRNIFEALDLDEPSFEQPPSEGVKATKPTTSTTWTLKKDEAEDEEKLLAIYCLYEDLNLLRQDIGMLWTDYRAGRSDLVSVSVATNAALEFGIYVEAEFLETYPDLTTGYKIMIALLSIFRSPGWSSTFLAVETEQIDKGCYVVVKQVLGYWLSMDALTAWTTVTSIDQMVLSAVCASNSQVYQQDVQKDIESKAADAYELRILRYKSDLFSIASEAAVHEVLHHELPVVDLVTQTLRDSIANRAGGKSLSAVFSSQAFLDIKEIMGESVSDGFNELRRFRDYLDVQRDLSSLVSSAKGSLDKMKRLIDEDICQQWKNEARSQMFHANGSRLAADSVPAPAFKLLKEHPLLCGLLLFYCQMNLQRVGMHSADSRISILACSHLYNAVQKAQLLSRQWDDLEHIFSNHSDKDFFLGSRPETLTTILRQWALVNGISTTFFSNHASKCEICTGSSHQ</sequence>
<dbReference type="RefSeq" id="XP_018076993.1">
    <property type="nucleotide sequence ID" value="XM_018219301.1"/>
</dbReference>
<dbReference type="OrthoDB" id="3510203at2759"/>
<dbReference type="InParanoid" id="A0A194XR25"/>
<evidence type="ECO:0000259" key="1">
    <source>
        <dbReference type="Pfam" id="PF20253"/>
    </source>
</evidence>
<dbReference type="Proteomes" id="UP000070700">
    <property type="component" value="Unassembled WGS sequence"/>
</dbReference>
<dbReference type="InterPro" id="IPR046539">
    <property type="entry name" value="DUF6604"/>
</dbReference>
<dbReference type="PANTHER" id="PTHR38795:SF1">
    <property type="entry name" value="DUF6604 DOMAIN-CONTAINING PROTEIN"/>
    <property type="match status" value="1"/>
</dbReference>
<dbReference type="AlphaFoldDB" id="A0A194XR25"/>
<organism evidence="2 3">
    <name type="scientific">Mollisia scopiformis</name>
    <name type="common">Conifer needle endophyte fungus</name>
    <name type="synonym">Phialocephala scopiformis</name>
    <dbReference type="NCBI Taxonomy" id="149040"/>
    <lineage>
        <taxon>Eukaryota</taxon>
        <taxon>Fungi</taxon>
        <taxon>Dikarya</taxon>
        <taxon>Ascomycota</taxon>
        <taxon>Pezizomycotina</taxon>
        <taxon>Leotiomycetes</taxon>
        <taxon>Helotiales</taxon>
        <taxon>Mollisiaceae</taxon>
        <taxon>Mollisia</taxon>
    </lineage>
</organism>
<dbReference type="Pfam" id="PF20253">
    <property type="entry name" value="DUF6604"/>
    <property type="match status" value="1"/>
</dbReference>
<dbReference type="EMBL" id="KQ947406">
    <property type="protein sequence ID" value="KUJ22638.1"/>
    <property type="molecule type" value="Genomic_DNA"/>
</dbReference>
<gene>
    <name evidence="2" type="ORF">LY89DRAFT_728758</name>
</gene>
<accession>A0A194XR25</accession>
<evidence type="ECO:0000313" key="3">
    <source>
        <dbReference type="Proteomes" id="UP000070700"/>
    </source>
</evidence>
<dbReference type="GeneID" id="28829027"/>
<proteinExistence type="predicted"/>
<keyword evidence="3" id="KW-1185">Reference proteome</keyword>